<reference evidence="4" key="2">
    <citation type="submission" date="2023-10" db="EMBL/GenBank/DDBJ databases">
        <authorList>
            <person name="Khurajog B."/>
        </authorList>
    </citation>
    <scope>NUCLEOTIDE SEQUENCE</scope>
    <source>
        <strain evidence="4">BF9</strain>
    </source>
</reference>
<evidence type="ECO:0000313" key="5">
    <source>
        <dbReference type="Proteomes" id="UP001280897"/>
    </source>
</evidence>
<comment type="caution">
    <text evidence="4">The sequence shown here is derived from an EMBL/GenBank/DDBJ whole genome shotgun (WGS) entry which is preliminary data.</text>
</comment>
<keyword evidence="1" id="KW-0472">Membrane</keyword>
<feature type="domain" description="WxL Interacting Protein host binding" evidence="3">
    <location>
        <begin position="174"/>
        <end position="307"/>
    </location>
</feature>
<feature type="domain" description="WxL Interacting Protein peptidoglycan binding" evidence="2">
    <location>
        <begin position="48"/>
        <end position="162"/>
    </location>
</feature>
<evidence type="ECO:0000259" key="2">
    <source>
        <dbReference type="Pfam" id="PF06030"/>
    </source>
</evidence>
<feature type="transmembrane region" description="Helical" evidence="1">
    <location>
        <begin position="12"/>
        <end position="32"/>
    </location>
</feature>
<dbReference type="GeneID" id="57365974"/>
<reference evidence="4" key="1">
    <citation type="journal article" date="2023" name="PeerJ">
        <title>Selection and evaluation of lactic acid bacteria from chicken feces in Thailand as potential probiotics.</title>
        <authorList>
            <person name="Khurajog B."/>
            <person name="Disastra Y."/>
            <person name="Lawwyne L.D."/>
            <person name="Sirichokchatchawan W."/>
            <person name="Niyomtham W."/>
            <person name="Yindee J."/>
            <person name="Hampson D.J."/>
            <person name="Prapasarakul N."/>
        </authorList>
    </citation>
    <scope>NUCLEOTIDE SEQUENCE</scope>
    <source>
        <strain evidence="4">BF9</strain>
    </source>
</reference>
<dbReference type="Pfam" id="PF06030">
    <property type="entry name" value="WxLIP_PGBD"/>
    <property type="match status" value="1"/>
</dbReference>
<accession>A0AAW8YG63</accession>
<evidence type="ECO:0000259" key="3">
    <source>
        <dbReference type="Pfam" id="PF11797"/>
    </source>
</evidence>
<feature type="transmembrane region" description="Helical" evidence="1">
    <location>
        <begin position="322"/>
        <end position="342"/>
    </location>
</feature>
<proteinExistence type="predicted"/>
<dbReference type="Pfam" id="PF11797">
    <property type="entry name" value="WxLIP_HBD"/>
    <property type="match status" value="1"/>
</dbReference>
<keyword evidence="1" id="KW-0812">Transmembrane</keyword>
<dbReference type="AlphaFoldDB" id="A0AAW8YG63"/>
<dbReference type="EMBL" id="JAWJAV010000001">
    <property type="protein sequence ID" value="MDV2620479.1"/>
    <property type="molecule type" value="Genomic_DNA"/>
</dbReference>
<dbReference type="Proteomes" id="UP001280897">
    <property type="component" value="Unassembled WGS sequence"/>
</dbReference>
<dbReference type="RefSeq" id="WP_160185492.1">
    <property type="nucleotide sequence ID" value="NZ_CP050079.1"/>
</dbReference>
<dbReference type="InterPro" id="IPR010317">
    <property type="entry name" value="WxLIP_PGBD"/>
</dbReference>
<protein>
    <submittedName>
        <fullName evidence="4">DUF916 and DUF3324 domain-containing protein</fullName>
    </submittedName>
</protein>
<organism evidence="4 5">
    <name type="scientific">Pediococcus acidilactici</name>
    <dbReference type="NCBI Taxonomy" id="1254"/>
    <lineage>
        <taxon>Bacteria</taxon>
        <taxon>Bacillati</taxon>
        <taxon>Bacillota</taxon>
        <taxon>Bacilli</taxon>
        <taxon>Lactobacillales</taxon>
        <taxon>Lactobacillaceae</taxon>
        <taxon>Pediococcus</taxon>
        <taxon>Pediococcus acidilactici group</taxon>
    </lineage>
</organism>
<evidence type="ECO:0000313" key="4">
    <source>
        <dbReference type="EMBL" id="MDV2620479.1"/>
    </source>
</evidence>
<keyword evidence="1" id="KW-1133">Transmembrane helix</keyword>
<evidence type="ECO:0000256" key="1">
    <source>
        <dbReference type="SAM" id="Phobius"/>
    </source>
</evidence>
<name>A0AAW8YG63_PEDAC</name>
<sequence>MHHLKPIKQSPKLYFLSFILVYVSCILLALTFPHAVAANTKANNRVTFDAEAILPKNQQSDASYYDLRVRPGNNERLFIRLRNLTNEKQTIIIKTNNAVTNRNGAIDYSKSKTKLLGGPTFKQMISGPQTVTLNPKEVRKVDYHLKIPSKGFEGTVLGGFYCYAKSSKRTTKQQSLSLINNFAYTIGAKLRCSNSQVRPKLSLEKVTPGLDNGYLTVFATLQNSTPTLLSKLHMRATVTQKGHRKVLKETNQQISIAPRVRFRLPISWDNQPLKSGKYVLTIVLKSAAGKKWQFSKEFTITGADTKLNQKAVEVKKPINNRLIYLIIGLLIAVILLLSGYIYRMKRKNSKTEK</sequence>
<gene>
    <name evidence="4" type="ORF">R0G89_01850</name>
</gene>
<dbReference type="InterPro" id="IPR021759">
    <property type="entry name" value="WxLIP_HBD"/>
</dbReference>